<dbReference type="AlphaFoldDB" id="A0A4U0EWZ3"/>
<keyword evidence="1" id="KW-0805">Transcription regulation</keyword>
<protein>
    <submittedName>
        <fullName evidence="5">DUF4242 domain-containing protein</fullName>
    </submittedName>
</protein>
<dbReference type="Gene3D" id="1.10.10.60">
    <property type="entry name" value="Homeodomain-like"/>
    <property type="match status" value="1"/>
</dbReference>
<dbReference type="GO" id="GO:0043565">
    <property type="term" value="F:sequence-specific DNA binding"/>
    <property type="evidence" value="ECO:0007669"/>
    <property type="project" value="InterPro"/>
</dbReference>
<dbReference type="InterPro" id="IPR018060">
    <property type="entry name" value="HTH_AraC"/>
</dbReference>
<proteinExistence type="predicted"/>
<dbReference type="InterPro" id="IPR042557">
    <property type="entry name" value="SCO4226"/>
</dbReference>
<dbReference type="Pfam" id="PF14026">
    <property type="entry name" value="SCO4226-like"/>
    <property type="match status" value="1"/>
</dbReference>
<dbReference type="RefSeq" id="WP_136842722.1">
    <property type="nucleotide sequence ID" value="NZ_SUPL01000003.1"/>
</dbReference>
<dbReference type="Pfam" id="PF12833">
    <property type="entry name" value="HTH_18"/>
    <property type="match status" value="1"/>
</dbReference>
<dbReference type="Gene3D" id="3.30.70.1230">
    <property type="entry name" value="Nucleotide cyclase"/>
    <property type="match status" value="1"/>
</dbReference>
<feature type="domain" description="HTH araC/xylS-type" evidence="4">
    <location>
        <begin position="266"/>
        <end position="365"/>
    </location>
</feature>
<dbReference type="PRINTS" id="PR00032">
    <property type="entry name" value="HTHARAC"/>
</dbReference>
<evidence type="ECO:0000313" key="6">
    <source>
        <dbReference type="Proteomes" id="UP000307657"/>
    </source>
</evidence>
<evidence type="ECO:0000256" key="1">
    <source>
        <dbReference type="ARBA" id="ARBA00023015"/>
    </source>
</evidence>
<sequence length="368" mass="42487">MPIYLDLHEMPDGVTAEHVAEMHQADLKVEHEFNCRGLTYWCDEKRQTAFCLIEAPNKQSLKNLHAKAHGDVPLRIIEVDGNIVESFLGRIEDPEKSQNTKLNIINDPAFRAIMLIETSNYLNRVEANQFSVFTQKFHRSVTKTIKQFEGRTVKQDNNSYLTSFKSVTNAVLCALKIQSNFKYITPKFDIPNRKLKIGIGCGVPVTEKSGIFEEALELTTRMCEIVKDQIVISNEIKSLYESENRNSFINKEHIRTLKPEEEKFLNTLMDYVEKIWNDSKFNVEDFSKSLGYSKSQVYRKLKSITGKSANNFIREFRLHRALSLLHKQKGNISEIAFETGFNSAAYFSKCFFNKYGLLPSKYIQQHII</sequence>
<dbReference type="SUPFAM" id="SSF55073">
    <property type="entry name" value="Nucleotide cyclase"/>
    <property type="match status" value="1"/>
</dbReference>
<dbReference type="Proteomes" id="UP000307657">
    <property type="component" value="Unassembled WGS sequence"/>
</dbReference>
<dbReference type="GO" id="GO:0003700">
    <property type="term" value="F:DNA-binding transcription factor activity"/>
    <property type="evidence" value="ECO:0007669"/>
    <property type="project" value="InterPro"/>
</dbReference>
<reference evidence="5 6" key="1">
    <citation type="submission" date="2019-04" db="EMBL/GenBank/DDBJ databases">
        <title>Lacinutrix sp. nov., isolated from marine water.</title>
        <authorList>
            <person name="Kim W."/>
        </authorList>
    </citation>
    <scope>NUCLEOTIDE SEQUENCE [LARGE SCALE GENOMIC DNA]</scope>
    <source>
        <strain evidence="5 6">CAU 1491</strain>
    </source>
</reference>
<comment type="caution">
    <text evidence="5">The sequence shown here is derived from an EMBL/GenBank/DDBJ whole genome shotgun (WGS) entry which is preliminary data.</text>
</comment>
<dbReference type="PANTHER" id="PTHR43280:SF2">
    <property type="entry name" value="HTH-TYPE TRANSCRIPTIONAL REGULATOR EXSA"/>
    <property type="match status" value="1"/>
</dbReference>
<dbReference type="PROSITE" id="PS01124">
    <property type="entry name" value="HTH_ARAC_FAMILY_2"/>
    <property type="match status" value="1"/>
</dbReference>
<dbReference type="InterPro" id="IPR029787">
    <property type="entry name" value="Nucleotide_cyclase"/>
</dbReference>
<dbReference type="InterPro" id="IPR009057">
    <property type="entry name" value="Homeodomain-like_sf"/>
</dbReference>
<keyword evidence="6" id="KW-1185">Reference proteome</keyword>
<dbReference type="InterPro" id="IPR025336">
    <property type="entry name" value="SCO4226-like"/>
</dbReference>
<dbReference type="SUPFAM" id="SSF46689">
    <property type="entry name" value="Homeodomain-like"/>
    <property type="match status" value="1"/>
</dbReference>
<keyword evidence="3" id="KW-0804">Transcription</keyword>
<dbReference type="InterPro" id="IPR020449">
    <property type="entry name" value="Tscrpt_reg_AraC-type_HTH"/>
</dbReference>
<evidence type="ECO:0000256" key="3">
    <source>
        <dbReference type="ARBA" id="ARBA00023163"/>
    </source>
</evidence>
<dbReference type="PANTHER" id="PTHR43280">
    <property type="entry name" value="ARAC-FAMILY TRANSCRIPTIONAL REGULATOR"/>
    <property type="match status" value="1"/>
</dbReference>
<dbReference type="SMART" id="SM00342">
    <property type="entry name" value="HTH_ARAC"/>
    <property type="match status" value="1"/>
</dbReference>
<organism evidence="5 6">
    <name type="scientific">Pontimicrobium aquaticum</name>
    <dbReference type="NCBI Taxonomy" id="2565367"/>
    <lineage>
        <taxon>Bacteria</taxon>
        <taxon>Pseudomonadati</taxon>
        <taxon>Bacteroidota</taxon>
        <taxon>Flavobacteriia</taxon>
        <taxon>Flavobacteriales</taxon>
        <taxon>Flavobacteriaceae</taxon>
        <taxon>Pontimicrobium</taxon>
    </lineage>
</organism>
<evidence type="ECO:0000313" key="5">
    <source>
        <dbReference type="EMBL" id="TJY36521.1"/>
    </source>
</evidence>
<dbReference type="OrthoDB" id="135231at2"/>
<gene>
    <name evidence="5" type="ORF">E5167_07630</name>
</gene>
<keyword evidence="2" id="KW-0238">DNA-binding</keyword>
<evidence type="ECO:0000259" key="4">
    <source>
        <dbReference type="PROSITE" id="PS01124"/>
    </source>
</evidence>
<evidence type="ECO:0000256" key="2">
    <source>
        <dbReference type="ARBA" id="ARBA00023125"/>
    </source>
</evidence>
<dbReference type="EMBL" id="SUPL01000003">
    <property type="protein sequence ID" value="TJY36521.1"/>
    <property type="molecule type" value="Genomic_DNA"/>
</dbReference>
<name>A0A4U0EWZ3_9FLAO</name>
<dbReference type="Gene3D" id="3.30.70.3090">
    <property type="entry name" value="ORF SCO4226, nickel-binding ferredoxin-like monomer"/>
    <property type="match status" value="1"/>
</dbReference>
<accession>A0A4U0EWZ3</accession>